<evidence type="ECO:0000313" key="1">
    <source>
        <dbReference type="EMBL" id="KAL3282759.1"/>
    </source>
</evidence>
<gene>
    <name evidence="1" type="ORF">HHI36_005926</name>
</gene>
<comment type="caution">
    <text evidence="1">The sequence shown here is derived from an EMBL/GenBank/DDBJ whole genome shotgun (WGS) entry which is preliminary data.</text>
</comment>
<reference evidence="1 2" key="1">
    <citation type="journal article" date="2021" name="BMC Biol.">
        <title>Horizontally acquired antibacterial genes associated with adaptive radiation of ladybird beetles.</title>
        <authorList>
            <person name="Li H.S."/>
            <person name="Tang X.F."/>
            <person name="Huang Y.H."/>
            <person name="Xu Z.Y."/>
            <person name="Chen M.L."/>
            <person name="Du X.Y."/>
            <person name="Qiu B.Y."/>
            <person name="Chen P.T."/>
            <person name="Zhang W."/>
            <person name="Slipinski A."/>
            <person name="Escalona H.E."/>
            <person name="Waterhouse R.M."/>
            <person name="Zwick A."/>
            <person name="Pang H."/>
        </authorList>
    </citation>
    <scope>NUCLEOTIDE SEQUENCE [LARGE SCALE GENOMIC DNA]</scope>
    <source>
        <strain evidence="1">SYSU2018</strain>
    </source>
</reference>
<organism evidence="1 2">
    <name type="scientific">Cryptolaemus montrouzieri</name>
    <dbReference type="NCBI Taxonomy" id="559131"/>
    <lineage>
        <taxon>Eukaryota</taxon>
        <taxon>Metazoa</taxon>
        <taxon>Ecdysozoa</taxon>
        <taxon>Arthropoda</taxon>
        <taxon>Hexapoda</taxon>
        <taxon>Insecta</taxon>
        <taxon>Pterygota</taxon>
        <taxon>Neoptera</taxon>
        <taxon>Endopterygota</taxon>
        <taxon>Coleoptera</taxon>
        <taxon>Polyphaga</taxon>
        <taxon>Cucujiformia</taxon>
        <taxon>Coccinelloidea</taxon>
        <taxon>Coccinellidae</taxon>
        <taxon>Scymninae</taxon>
        <taxon>Scymnini</taxon>
        <taxon>Cryptolaemus</taxon>
    </lineage>
</organism>
<dbReference type="AlphaFoldDB" id="A0ABD2NWI1"/>
<name>A0ABD2NWI1_9CUCU</name>
<keyword evidence="2" id="KW-1185">Reference proteome</keyword>
<dbReference type="EMBL" id="JABFTP020000144">
    <property type="protein sequence ID" value="KAL3282759.1"/>
    <property type="molecule type" value="Genomic_DNA"/>
</dbReference>
<dbReference type="Proteomes" id="UP001516400">
    <property type="component" value="Unassembled WGS sequence"/>
</dbReference>
<sequence length="116" mass="13535">MHHYTLNILDDLFDFDKNYRYREKVFCYVNLVDNDGKYPDKICPGCEIQLEATKLFFDLIIEGQNQLKLIFDKISETCQPAQLQNLQNIAAKVGTFEVHSIETGEKYFLQGEVVCF</sequence>
<evidence type="ECO:0000313" key="2">
    <source>
        <dbReference type="Proteomes" id="UP001516400"/>
    </source>
</evidence>
<accession>A0ABD2NWI1</accession>
<protein>
    <submittedName>
        <fullName evidence="1">Uncharacterized protein</fullName>
    </submittedName>
</protein>
<proteinExistence type="predicted"/>